<proteinExistence type="predicted"/>
<reference evidence="1 2" key="1">
    <citation type="submission" date="2017-08" db="EMBL/GenBank/DDBJ databases">
        <title>Identification and genetic characteristics of simultaneous BTEX- and naphthalene-degrading Paraburkholderia sp. BN5 isolated from petroleum-contaminated soil.</title>
        <authorList>
            <person name="Lee Y."/>
            <person name="Jeon C.O."/>
        </authorList>
    </citation>
    <scope>NUCLEOTIDE SEQUENCE [LARGE SCALE GENOMIC DNA]</scope>
    <source>
        <strain evidence="1 2">BN5</strain>
    </source>
</reference>
<protein>
    <submittedName>
        <fullName evidence="1">Uncharacterized protein</fullName>
    </submittedName>
</protein>
<evidence type="ECO:0000313" key="1">
    <source>
        <dbReference type="EMBL" id="ASW01255.1"/>
    </source>
</evidence>
<dbReference type="EMBL" id="CP022990">
    <property type="protein sequence ID" value="ASW01255.1"/>
    <property type="molecule type" value="Genomic_DNA"/>
</dbReference>
<gene>
    <name evidence="1" type="ORF">CJU94_23990</name>
</gene>
<accession>A0A248VQX6</accession>
<dbReference type="AlphaFoldDB" id="A0A248VQX6"/>
<keyword evidence="2" id="KW-1185">Reference proteome</keyword>
<organism evidence="1 2">
    <name type="scientific">Paraburkholderia aromaticivorans</name>
    <dbReference type="NCBI Taxonomy" id="2026199"/>
    <lineage>
        <taxon>Bacteria</taxon>
        <taxon>Pseudomonadati</taxon>
        <taxon>Pseudomonadota</taxon>
        <taxon>Betaproteobacteria</taxon>
        <taxon>Burkholderiales</taxon>
        <taxon>Burkholderiaceae</taxon>
        <taxon>Paraburkholderia</taxon>
    </lineage>
</organism>
<evidence type="ECO:0000313" key="2">
    <source>
        <dbReference type="Proteomes" id="UP000215158"/>
    </source>
</evidence>
<dbReference type="KEGG" id="parb:CJU94_23990"/>
<dbReference type="Proteomes" id="UP000215158">
    <property type="component" value="Chromosome 2"/>
</dbReference>
<sequence length="73" mass="7852">MRMRNPAMRESVFFMGPAPRERAAPRVPSLPANAKPELGASAWRAMQAPPLSVLASNSSEHAHVLAVAILGYN</sequence>
<name>A0A248VQX6_9BURK</name>